<reference evidence="2 3" key="1">
    <citation type="submission" date="2024-09" db="EMBL/GenBank/DDBJ databases">
        <authorList>
            <person name="Sun Q."/>
            <person name="Mori K."/>
        </authorList>
    </citation>
    <scope>NUCLEOTIDE SEQUENCE [LARGE SCALE GENOMIC DNA]</scope>
    <source>
        <strain evidence="2 3">TBRC 3947</strain>
    </source>
</reference>
<gene>
    <name evidence="2" type="ORF">ACFFIA_18465</name>
</gene>
<evidence type="ECO:0000256" key="1">
    <source>
        <dbReference type="SAM" id="MobiDB-lite"/>
    </source>
</evidence>
<sequence length="141" mass="14118">MYPISGCGLFGGDEENVPPPPPDPLAPLLAEALSLAGAHEAAAAAFPELAERLTPVAQAHREHATALAAIVRTPEPTATASPEASASPVAGDAKSTLAALRSAEQKGQKAAAQACHAAPPERAALVGSIAAARATHLEVVR</sequence>
<protein>
    <recommendedName>
        <fullName evidence="4">DUF4439 domain-containing protein</fullName>
    </recommendedName>
</protein>
<feature type="compositionally biased region" description="Low complexity" evidence="1">
    <location>
        <begin position="73"/>
        <end position="88"/>
    </location>
</feature>
<name>A0ABV6M530_9ACTN</name>
<dbReference type="EMBL" id="JBHLUH010000037">
    <property type="protein sequence ID" value="MFC0529644.1"/>
    <property type="molecule type" value="Genomic_DNA"/>
</dbReference>
<dbReference type="Proteomes" id="UP001589867">
    <property type="component" value="Unassembled WGS sequence"/>
</dbReference>
<organism evidence="2 3">
    <name type="scientific">Phytohabitans kaempferiae</name>
    <dbReference type="NCBI Taxonomy" id="1620943"/>
    <lineage>
        <taxon>Bacteria</taxon>
        <taxon>Bacillati</taxon>
        <taxon>Actinomycetota</taxon>
        <taxon>Actinomycetes</taxon>
        <taxon>Micromonosporales</taxon>
        <taxon>Micromonosporaceae</taxon>
    </lineage>
</organism>
<evidence type="ECO:0000313" key="2">
    <source>
        <dbReference type="EMBL" id="MFC0529644.1"/>
    </source>
</evidence>
<evidence type="ECO:0008006" key="4">
    <source>
        <dbReference type="Google" id="ProtNLM"/>
    </source>
</evidence>
<keyword evidence="3" id="KW-1185">Reference proteome</keyword>
<evidence type="ECO:0000313" key="3">
    <source>
        <dbReference type="Proteomes" id="UP001589867"/>
    </source>
</evidence>
<dbReference type="RefSeq" id="WP_377252687.1">
    <property type="nucleotide sequence ID" value="NZ_JBHLUH010000037.1"/>
</dbReference>
<comment type="caution">
    <text evidence="2">The sequence shown here is derived from an EMBL/GenBank/DDBJ whole genome shotgun (WGS) entry which is preliminary data.</text>
</comment>
<accession>A0ABV6M530</accession>
<feature type="region of interest" description="Disordered" evidence="1">
    <location>
        <begin position="71"/>
        <end position="95"/>
    </location>
</feature>
<proteinExistence type="predicted"/>